<organism evidence="1 2">
    <name type="scientific">Natronococcus occultus SP4</name>
    <dbReference type="NCBI Taxonomy" id="694430"/>
    <lineage>
        <taxon>Archaea</taxon>
        <taxon>Methanobacteriati</taxon>
        <taxon>Methanobacteriota</taxon>
        <taxon>Stenosarchaea group</taxon>
        <taxon>Halobacteria</taxon>
        <taxon>Halobacteriales</taxon>
        <taxon>Natrialbaceae</taxon>
        <taxon>Natronococcus</taxon>
    </lineage>
</organism>
<dbReference type="eggNOG" id="arCOG13574">
    <property type="taxonomic scope" value="Archaea"/>
</dbReference>
<evidence type="ECO:0000313" key="1">
    <source>
        <dbReference type="EMBL" id="AGB38053.1"/>
    </source>
</evidence>
<evidence type="ECO:0000313" key="2">
    <source>
        <dbReference type="Proteomes" id="UP000010878"/>
    </source>
</evidence>
<dbReference type="OrthoDB" id="351068at2157"/>
<gene>
    <name evidence="1" type="ORF">Natoc_2275</name>
</gene>
<sequence>MVNKMEIDVENVEELPDYWNDERIEAYAILELVERSLDFRMTKFRVADQMYKKSEKPYDDPSSNGVEVRNQLLALSTQMFNETISILEGLAAVSKSPTDPPEERAKRYYKYSNREVHEYYESIGDSFSKEEVKKTLNFPSVSNMNIHADDRNYYRRAIDYESEKYFEFYKLARDTWDVLKQPRDNITHGFRLQLENRPRPAKMEREQLPEGIDDFLITIDKKLEPTEIPIGERAHEAYFTIAGNAVEMQKTIINALKLQMQNCGDPLFPGFRFAPDNPSLGKRKSSPIHENELWKPQYTIERTITDETINDHIDLFESIDSHVSETTKK</sequence>
<dbReference type="Proteomes" id="UP000010878">
    <property type="component" value="Chromosome"/>
</dbReference>
<dbReference type="HOGENOM" id="CLU_843629_0_0_2"/>
<dbReference type="RefSeq" id="WP_015321496.1">
    <property type="nucleotide sequence ID" value="NC_019974.1"/>
</dbReference>
<name>L0K1Q8_9EURY</name>
<reference evidence="1 2" key="1">
    <citation type="submission" date="2012-11" db="EMBL/GenBank/DDBJ databases">
        <title>FINISHED of Natronococcus occultus SP4, DSM 3396.</title>
        <authorList>
            <consortium name="DOE Joint Genome Institute"/>
            <person name="Eisen J."/>
            <person name="Huntemann M."/>
            <person name="Wei C.-L."/>
            <person name="Han J."/>
            <person name="Detter J.C."/>
            <person name="Han C."/>
            <person name="Tapia R."/>
            <person name="Chen A."/>
            <person name="Kyrpides N."/>
            <person name="Mavromatis K."/>
            <person name="Markowitz V."/>
            <person name="Szeto E."/>
            <person name="Ivanova N."/>
            <person name="Mikhailova N."/>
            <person name="Ovchinnikova G."/>
            <person name="Pagani I."/>
            <person name="Pati A."/>
            <person name="Goodwin L."/>
            <person name="Nordberg H.P."/>
            <person name="Cantor M.N."/>
            <person name="Hua S.X."/>
            <person name="Woyke T."/>
            <person name="Eisen J."/>
            <person name="Klenk H.-P."/>
            <person name="Klenk H.-P."/>
        </authorList>
    </citation>
    <scope>NUCLEOTIDE SEQUENCE [LARGE SCALE GENOMIC DNA]</scope>
    <source>
        <strain evidence="1 2">SP4</strain>
    </source>
</reference>
<dbReference type="KEGG" id="nou:Natoc_2275"/>
<proteinExistence type="predicted"/>
<dbReference type="AlphaFoldDB" id="L0K1Q8"/>
<dbReference type="GeneID" id="43302162"/>
<keyword evidence="2" id="KW-1185">Reference proteome</keyword>
<protein>
    <submittedName>
        <fullName evidence="1">Uncharacterized protein</fullName>
    </submittedName>
</protein>
<accession>L0K1Q8</accession>
<dbReference type="EMBL" id="CP003929">
    <property type="protein sequence ID" value="AGB38053.1"/>
    <property type="molecule type" value="Genomic_DNA"/>
</dbReference>